<dbReference type="PANTHER" id="PTHR11069:SF23">
    <property type="entry name" value="LYSOSOMAL ACID GLUCOSYLCERAMIDASE"/>
    <property type="match status" value="1"/>
</dbReference>
<dbReference type="GO" id="GO:0051246">
    <property type="term" value="P:regulation of protein metabolic process"/>
    <property type="evidence" value="ECO:0007669"/>
    <property type="project" value="UniProtKB-ARBA"/>
</dbReference>
<dbReference type="GO" id="GO:0005764">
    <property type="term" value="C:lysosome"/>
    <property type="evidence" value="ECO:0007669"/>
    <property type="project" value="UniProtKB-ARBA"/>
</dbReference>
<keyword evidence="6 13" id="KW-0732">Signal</keyword>
<comment type="catalytic activity">
    <reaction evidence="11">
        <text>an N-acyl-1-beta-D-glucosyl-15-methylhexadecasphing-4-enine + H2O = an N-acyl-15-methylhexadecasphing-4-enine + D-glucose</text>
        <dbReference type="Rhea" id="RHEA:34755"/>
        <dbReference type="ChEBI" id="CHEBI:4167"/>
        <dbReference type="ChEBI" id="CHEBI:15377"/>
        <dbReference type="ChEBI" id="CHEBI:70815"/>
        <dbReference type="ChEBI" id="CHEBI:70846"/>
    </reaction>
    <physiologicalReaction direction="left-to-right" evidence="11">
        <dbReference type="Rhea" id="RHEA:34756"/>
    </physiologicalReaction>
</comment>
<dbReference type="GO" id="GO:0005774">
    <property type="term" value="C:vacuolar membrane"/>
    <property type="evidence" value="ECO:0007669"/>
    <property type="project" value="UniProtKB-ARBA"/>
</dbReference>
<dbReference type="InterPro" id="IPR001139">
    <property type="entry name" value="Glyco_hydro_30"/>
</dbReference>
<dbReference type="GO" id="GO:0032006">
    <property type="term" value="P:regulation of TOR signaling"/>
    <property type="evidence" value="ECO:0007669"/>
    <property type="project" value="UniProtKB-ARBA"/>
</dbReference>
<comment type="pathway">
    <text evidence="3">Sphingolipid metabolism.</text>
</comment>
<feature type="domain" description="Glycosyl hydrolase family 30 beta sandwich" evidence="15">
    <location>
        <begin position="443"/>
        <end position="505"/>
    </location>
</feature>
<evidence type="ECO:0000256" key="4">
    <source>
        <dbReference type="ARBA" id="ARBA00005382"/>
    </source>
</evidence>
<evidence type="ECO:0000256" key="5">
    <source>
        <dbReference type="ARBA" id="ARBA00012658"/>
    </source>
</evidence>
<evidence type="ECO:0000256" key="3">
    <source>
        <dbReference type="ARBA" id="ARBA00004991"/>
    </source>
</evidence>
<dbReference type="GO" id="GO:0006066">
    <property type="term" value="P:alcohol metabolic process"/>
    <property type="evidence" value="ECO:0007669"/>
    <property type="project" value="UniProtKB-ARBA"/>
</dbReference>
<dbReference type="Gene3D" id="3.20.20.80">
    <property type="entry name" value="Glycosidases"/>
    <property type="match status" value="1"/>
</dbReference>
<evidence type="ECO:0000256" key="8">
    <source>
        <dbReference type="ARBA" id="ARBA00022919"/>
    </source>
</evidence>
<keyword evidence="8 12" id="KW-0746">Sphingolipid metabolism</keyword>
<dbReference type="FunFam" id="3.20.20.80:FF:000030">
    <property type="entry name" value="Lysosomal acid glucosylceramidase"/>
    <property type="match status" value="1"/>
</dbReference>
<dbReference type="AlphaFoldDB" id="A0A8S1HF06"/>
<evidence type="ECO:0000256" key="9">
    <source>
        <dbReference type="ARBA" id="ARBA00023098"/>
    </source>
</evidence>
<feature type="signal peptide" evidence="13">
    <location>
        <begin position="1"/>
        <end position="19"/>
    </location>
</feature>
<dbReference type="GO" id="GO:0006914">
    <property type="term" value="P:autophagy"/>
    <property type="evidence" value="ECO:0007669"/>
    <property type="project" value="UniProtKB-ARBA"/>
</dbReference>
<feature type="domain" description="Glycosyl hydrolase family 30 TIM-barrel" evidence="14">
    <location>
        <begin position="98"/>
        <end position="440"/>
    </location>
</feature>
<evidence type="ECO:0000256" key="12">
    <source>
        <dbReference type="RuleBase" id="RU361188"/>
    </source>
</evidence>
<dbReference type="EMBL" id="CAJGYM010000043">
    <property type="protein sequence ID" value="CAD6194314.1"/>
    <property type="molecule type" value="Genomic_DNA"/>
</dbReference>
<accession>A0A8S1HF06</accession>
<comment type="pathway">
    <text evidence="2">Lipid metabolism; sphingolipid metabolism.</text>
</comment>
<dbReference type="PRINTS" id="PR00843">
    <property type="entry name" value="GLHYDRLASE30"/>
</dbReference>
<evidence type="ECO:0000259" key="15">
    <source>
        <dbReference type="Pfam" id="PF17189"/>
    </source>
</evidence>
<keyword evidence="9 12" id="KW-0443">Lipid metabolism</keyword>
<keyword evidence="17" id="KW-1185">Reference proteome</keyword>
<dbReference type="EC" id="3.2.1.45" evidence="5 12"/>
<dbReference type="OrthoDB" id="2160638at2759"/>
<dbReference type="GO" id="GO:0004348">
    <property type="term" value="F:glucosylceramidase activity"/>
    <property type="evidence" value="ECO:0007669"/>
    <property type="project" value="UniProtKB-EC"/>
</dbReference>
<comment type="catalytic activity">
    <reaction evidence="10">
        <text>a beta-D-glucosylceramide + H2O = an N-acyl-sphingoid base + D-glucose</text>
        <dbReference type="Rhea" id="RHEA:81447"/>
        <dbReference type="ChEBI" id="CHEBI:4167"/>
        <dbReference type="ChEBI" id="CHEBI:15377"/>
        <dbReference type="ChEBI" id="CHEBI:83264"/>
        <dbReference type="ChEBI" id="CHEBI:83273"/>
    </reaction>
    <physiologicalReaction direction="left-to-right" evidence="10">
        <dbReference type="Rhea" id="RHEA:81448"/>
    </physiologicalReaction>
</comment>
<comment type="catalytic activity">
    <reaction evidence="1">
        <text>a beta-D-glucosyl-(1&lt;-&gt;1')-N-acylsphing-4-enine + H2O = an N-acylsphing-4-enine + D-glucose</text>
        <dbReference type="Rhea" id="RHEA:13269"/>
        <dbReference type="ChEBI" id="CHEBI:4167"/>
        <dbReference type="ChEBI" id="CHEBI:15377"/>
        <dbReference type="ChEBI" id="CHEBI:22801"/>
        <dbReference type="ChEBI" id="CHEBI:52639"/>
        <dbReference type="EC" id="3.2.1.45"/>
    </reaction>
    <physiologicalReaction direction="left-to-right" evidence="1">
        <dbReference type="Rhea" id="RHEA:13270"/>
    </physiologicalReaction>
</comment>
<sequence length="508" mass="56532">MLFLKIAGFCLLFLLGAYAGKPCNLKTFQPNFSVCVCNENYCDEIDPLGSPSKGEAVIYYSSQSGKRLERSTTTGSSNKPDGFHATLDTNNKHQKMLGFGGAFTDAAGINLQKMPSALADQIINQYYSSDGIGYTFGRVPMASTDFSTRVYSYNDISNDFNLQNFNLTHEDFAYKIPYMKTAMKANNQVKFIGSPWSAPGWMKNSGNMVGGGVLKGEFNGIYYNTYAQYFVKFLTEYQKVGLPFWAVTVQNEPNTGSSTTWPWQTQYYTAEMERDFVKKLLGPALKTSAAGRNVGIIVSDDNRKNLPSWGDTIFGDSDAAKYVTGIGVHWYEDGQTPASVLTTTHNRHPDKFILATEACCGYRKDGLGEWFAAQLITDDMMTDFQNYVAGWVDWNLVLDMSGGPTWVNNNVKASIIVNPDKKEYYKAPLWHHMGHFSKFVPPGSFRISHSTDANGDLNMVAFLDPQGRRVVVVINKNDVVGQKLSVFDNGKYFTANLEPYSLATIIIP</sequence>
<dbReference type="SUPFAM" id="SSF51445">
    <property type="entry name" value="(Trans)glycosidases"/>
    <property type="match status" value="1"/>
</dbReference>
<dbReference type="InterPro" id="IPR033453">
    <property type="entry name" value="Glyco_hydro_30_TIM-barrel"/>
</dbReference>
<dbReference type="Pfam" id="PF02055">
    <property type="entry name" value="Glyco_hydro_30"/>
    <property type="match status" value="1"/>
</dbReference>
<comment type="similarity">
    <text evidence="4 12">Belongs to the glycosyl hydrolase 30 family.</text>
</comment>
<dbReference type="Pfam" id="PF17189">
    <property type="entry name" value="Glyco_hydro_30C"/>
    <property type="match status" value="1"/>
</dbReference>
<dbReference type="Gene3D" id="2.60.40.1180">
    <property type="entry name" value="Golgi alpha-mannosidase II"/>
    <property type="match status" value="1"/>
</dbReference>
<dbReference type="GO" id="GO:0008202">
    <property type="term" value="P:steroid metabolic process"/>
    <property type="evidence" value="ECO:0007669"/>
    <property type="project" value="UniProtKB-ARBA"/>
</dbReference>
<dbReference type="GO" id="GO:0005102">
    <property type="term" value="F:signaling receptor binding"/>
    <property type="evidence" value="ECO:0007669"/>
    <property type="project" value="UniProtKB-ARBA"/>
</dbReference>
<evidence type="ECO:0000256" key="2">
    <source>
        <dbReference type="ARBA" id="ARBA00004760"/>
    </source>
</evidence>
<evidence type="ECO:0000313" key="16">
    <source>
        <dbReference type="EMBL" id="CAD6194314.1"/>
    </source>
</evidence>
<dbReference type="PANTHER" id="PTHR11069">
    <property type="entry name" value="GLUCOSYLCERAMIDASE"/>
    <property type="match status" value="1"/>
</dbReference>
<keyword evidence="12" id="KW-0326">Glycosidase</keyword>
<dbReference type="SUPFAM" id="SSF51011">
    <property type="entry name" value="Glycosyl hydrolase domain"/>
    <property type="match status" value="1"/>
</dbReference>
<dbReference type="GO" id="GO:0007040">
    <property type="term" value="P:lysosome organization"/>
    <property type="evidence" value="ECO:0007669"/>
    <property type="project" value="UniProtKB-ARBA"/>
</dbReference>
<dbReference type="Proteomes" id="UP000835052">
    <property type="component" value="Unassembled WGS sequence"/>
</dbReference>
<evidence type="ECO:0000256" key="1">
    <source>
        <dbReference type="ARBA" id="ARBA00001013"/>
    </source>
</evidence>
<keyword evidence="7 12" id="KW-0378">Hydrolase</keyword>
<dbReference type="GO" id="GO:0016241">
    <property type="term" value="P:regulation of macroautophagy"/>
    <property type="evidence" value="ECO:0007669"/>
    <property type="project" value="UniProtKB-ARBA"/>
</dbReference>
<dbReference type="InterPro" id="IPR017853">
    <property type="entry name" value="GH"/>
</dbReference>
<dbReference type="GO" id="GO:0016758">
    <property type="term" value="F:hexosyltransferase activity"/>
    <property type="evidence" value="ECO:0007669"/>
    <property type="project" value="UniProtKB-ARBA"/>
</dbReference>
<evidence type="ECO:0000259" key="14">
    <source>
        <dbReference type="Pfam" id="PF02055"/>
    </source>
</evidence>
<dbReference type="GO" id="GO:0030163">
    <property type="term" value="P:protein catabolic process"/>
    <property type="evidence" value="ECO:0007669"/>
    <property type="project" value="UniProtKB-ARBA"/>
</dbReference>
<dbReference type="GO" id="GO:0010605">
    <property type="term" value="P:negative regulation of macromolecule metabolic process"/>
    <property type="evidence" value="ECO:0007669"/>
    <property type="project" value="UniProtKB-ARBA"/>
</dbReference>
<feature type="chain" id="PRO_5035735660" description="Glucosylceramidase" evidence="13">
    <location>
        <begin position="20"/>
        <end position="508"/>
    </location>
</feature>
<dbReference type="InterPro" id="IPR033452">
    <property type="entry name" value="GH30_C"/>
</dbReference>
<evidence type="ECO:0000313" key="17">
    <source>
        <dbReference type="Proteomes" id="UP000835052"/>
    </source>
</evidence>
<organism evidence="16 17">
    <name type="scientific">Caenorhabditis auriculariae</name>
    <dbReference type="NCBI Taxonomy" id="2777116"/>
    <lineage>
        <taxon>Eukaryota</taxon>
        <taxon>Metazoa</taxon>
        <taxon>Ecdysozoa</taxon>
        <taxon>Nematoda</taxon>
        <taxon>Chromadorea</taxon>
        <taxon>Rhabditida</taxon>
        <taxon>Rhabditina</taxon>
        <taxon>Rhabditomorpha</taxon>
        <taxon>Rhabditoidea</taxon>
        <taxon>Rhabditidae</taxon>
        <taxon>Peloderinae</taxon>
        <taxon>Caenorhabditis</taxon>
    </lineage>
</organism>
<dbReference type="InterPro" id="IPR013780">
    <property type="entry name" value="Glyco_hydro_b"/>
</dbReference>
<reference evidence="16" key="1">
    <citation type="submission" date="2020-10" db="EMBL/GenBank/DDBJ databases">
        <authorList>
            <person name="Kikuchi T."/>
        </authorList>
    </citation>
    <scope>NUCLEOTIDE SEQUENCE</scope>
    <source>
        <strain evidence="16">NKZ352</strain>
    </source>
</reference>
<protein>
    <recommendedName>
        <fullName evidence="5 12">Glucosylceramidase</fullName>
        <ecNumber evidence="5 12">3.2.1.45</ecNumber>
    </recommendedName>
</protein>
<name>A0A8S1HF06_9PELO</name>
<evidence type="ECO:0000256" key="7">
    <source>
        <dbReference type="ARBA" id="ARBA00022801"/>
    </source>
</evidence>
<gene>
    <name evidence="16" type="ORF">CAUJ_LOCUS10233</name>
</gene>
<evidence type="ECO:0000256" key="10">
    <source>
        <dbReference type="ARBA" id="ARBA00050474"/>
    </source>
</evidence>
<dbReference type="GO" id="GO:0006680">
    <property type="term" value="P:glucosylceramide catabolic process"/>
    <property type="evidence" value="ECO:0007669"/>
    <property type="project" value="TreeGrafter"/>
</dbReference>
<dbReference type="GO" id="GO:0042391">
    <property type="term" value="P:regulation of membrane potential"/>
    <property type="evidence" value="ECO:0007669"/>
    <property type="project" value="UniProtKB-ARBA"/>
</dbReference>
<proteinExistence type="inferred from homology"/>
<evidence type="ECO:0000256" key="13">
    <source>
        <dbReference type="SAM" id="SignalP"/>
    </source>
</evidence>
<evidence type="ECO:0000256" key="6">
    <source>
        <dbReference type="ARBA" id="ARBA00022729"/>
    </source>
</evidence>
<evidence type="ECO:0000256" key="11">
    <source>
        <dbReference type="ARBA" id="ARBA00051345"/>
    </source>
</evidence>
<comment type="caution">
    <text evidence="16">The sequence shown here is derived from an EMBL/GenBank/DDBJ whole genome shotgun (WGS) entry which is preliminary data.</text>
</comment>